<dbReference type="AlphaFoldDB" id="A0A139HJ97"/>
<sequence length="336" mass="38513">MCFCIGQLIAAGVLRGLSSRTDQWGYRIPFAVQWVWIVIITPIIYFTPDSPWHEVRKGRLDRAEKSLRRLQRASADIDPKQTLAAIVKTNEMEEELQVGTSYWDCFKKIERRRTEIACMCFIGQVLSGSNFAYNSSYFFEQLGLDTPTRYSLNVGGLALAFVGTIINWLFCMPYFGRRTLYLWGMSTMATILILIGILNVWTDRTSVGYAQAVLAMLWNLVFDMTVGQLGWALPAEIGSTRVRQKTICTARNAYYLVNIVAKVIQPYFMNPTAWNCKGYTGFFWGSTAFIVFVWAFFRLPETKDRTFGELDILFTQETPTRKFKTTEVRITDGYAL</sequence>
<feature type="transmembrane region" description="Helical" evidence="5">
    <location>
        <begin position="281"/>
        <end position="297"/>
    </location>
</feature>
<gene>
    <name evidence="6" type="ORF">AC578_10694</name>
</gene>
<accession>A0A139HJ97</accession>
<evidence type="ECO:0008006" key="8">
    <source>
        <dbReference type="Google" id="ProtNLM"/>
    </source>
</evidence>
<reference evidence="6 7" key="1">
    <citation type="submission" date="2015-07" db="EMBL/GenBank/DDBJ databases">
        <title>Comparative genomics of the Sigatoka disease complex on banana suggests a link between parallel evolutionary changes in Pseudocercospora fijiensis and Pseudocercospora eumusae and increased virulence on the banana host.</title>
        <authorList>
            <person name="Chang T.-C."/>
            <person name="Salvucci A."/>
            <person name="Crous P.W."/>
            <person name="Stergiopoulos I."/>
        </authorList>
    </citation>
    <scope>NUCLEOTIDE SEQUENCE [LARGE SCALE GENOMIC DNA]</scope>
    <source>
        <strain evidence="6 7">CBS 114824</strain>
    </source>
</reference>
<evidence type="ECO:0000256" key="1">
    <source>
        <dbReference type="ARBA" id="ARBA00004141"/>
    </source>
</evidence>
<evidence type="ECO:0000256" key="4">
    <source>
        <dbReference type="ARBA" id="ARBA00023136"/>
    </source>
</evidence>
<feature type="transmembrane region" description="Helical" evidence="5">
    <location>
        <begin position="182"/>
        <end position="202"/>
    </location>
</feature>
<dbReference type="InterPro" id="IPR050360">
    <property type="entry name" value="MFS_Sugar_Transporters"/>
</dbReference>
<dbReference type="InterPro" id="IPR036259">
    <property type="entry name" value="MFS_trans_sf"/>
</dbReference>
<dbReference type="GO" id="GO:0016020">
    <property type="term" value="C:membrane"/>
    <property type="evidence" value="ECO:0007669"/>
    <property type="project" value="UniProtKB-SubCell"/>
</dbReference>
<dbReference type="Pfam" id="PF00083">
    <property type="entry name" value="Sugar_tr"/>
    <property type="match status" value="1"/>
</dbReference>
<evidence type="ECO:0000256" key="3">
    <source>
        <dbReference type="ARBA" id="ARBA00022989"/>
    </source>
</evidence>
<dbReference type="Gene3D" id="1.20.1250.20">
    <property type="entry name" value="MFS general substrate transporter like domains"/>
    <property type="match status" value="1"/>
</dbReference>
<dbReference type="OrthoDB" id="6612291at2759"/>
<evidence type="ECO:0000256" key="5">
    <source>
        <dbReference type="SAM" id="Phobius"/>
    </source>
</evidence>
<organism evidence="6 7">
    <name type="scientific">Pseudocercospora eumusae</name>
    <dbReference type="NCBI Taxonomy" id="321146"/>
    <lineage>
        <taxon>Eukaryota</taxon>
        <taxon>Fungi</taxon>
        <taxon>Dikarya</taxon>
        <taxon>Ascomycota</taxon>
        <taxon>Pezizomycotina</taxon>
        <taxon>Dothideomycetes</taxon>
        <taxon>Dothideomycetidae</taxon>
        <taxon>Mycosphaerellales</taxon>
        <taxon>Mycosphaerellaceae</taxon>
        <taxon>Pseudocercospora</taxon>
    </lineage>
</organism>
<keyword evidence="7" id="KW-1185">Reference proteome</keyword>
<evidence type="ECO:0000256" key="2">
    <source>
        <dbReference type="ARBA" id="ARBA00022692"/>
    </source>
</evidence>
<name>A0A139HJ97_9PEZI</name>
<comment type="subcellular location">
    <subcellularLocation>
        <location evidence="1">Membrane</location>
        <topology evidence="1">Multi-pass membrane protein</topology>
    </subcellularLocation>
</comment>
<proteinExistence type="predicted"/>
<keyword evidence="3 5" id="KW-1133">Transmembrane helix</keyword>
<dbReference type="PANTHER" id="PTHR48022">
    <property type="entry name" value="PLASTIDIC GLUCOSE TRANSPORTER 4"/>
    <property type="match status" value="1"/>
</dbReference>
<dbReference type="EMBL" id="LFZN01000040">
    <property type="protein sequence ID" value="KXT02576.1"/>
    <property type="molecule type" value="Genomic_DNA"/>
</dbReference>
<protein>
    <recommendedName>
        <fullName evidence="8">Major facilitator superfamily (MFS) profile domain-containing protein</fullName>
    </recommendedName>
</protein>
<keyword evidence="2 5" id="KW-0812">Transmembrane</keyword>
<evidence type="ECO:0000313" key="7">
    <source>
        <dbReference type="Proteomes" id="UP000070133"/>
    </source>
</evidence>
<feature type="transmembrane region" description="Helical" evidence="5">
    <location>
        <begin position="28"/>
        <end position="47"/>
    </location>
</feature>
<evidence type="ECO:0000313" key="6">
    <source>
        <dbReference type="EMBL" id="KXT02574.1"/>
    </source>
</evidence>
<dbReference type="SUPFAM" id="SSF103473">
    <property type="entry name" value="MFS general substrate transporter"/>
    <property type="match status" value="1"/>
</dbReference>
<dbReference type="PANTHER" id="PTHR48022:SF83">
    <property type="entry name" value="MAJOR FACILITATOR SUPERFAMILY (MFS) PROFILE DOMAIN-CONTAINING PROTEIN"/>
    <property type="match status" value="1"/>
</dbReference>
<comment type="caution">
    <text evidence="6">The sequence shown here is derived from an EMBL/GenBank/DDBJ whole genome shotgun (WGS) entry which is preliminary data.</text>
</comment>
<keyword evidence="4 5" id="KW-0472">Membrane</keyword>
<dbReference type="EMBL" id="LFZN01000040">
    <property type="protein sequence ID" value="KXT02574.1"/>
    <property type="molecule type" value="Genomic_DNA"/>
</dbReference>
<dbReference type="InterPro" id="IPR005828">
    <property type="entry name" value="MFS_sugar_transport-like"/>
</dbReference>
<feature type="transmembrane region" description="Helical" evidence="5">
    <location>
        <begin position="150"/>
        <end position="170"/>
    </location>
</feature>
<feature type="transmembrane region" description="Helical" evidence="5">
    <location>
        <begin position="208"/>
        <end position="233"/>
    </location>
</feature>
<feature type="transmembrane region" description="Helical" evidence="5">
    <location>
        <begin position="253"/>
        <end position="269"/>
    </location>
</feature>
<dbReference type="GO" id="GO:0005351">
    <property type="term" value="F:carbohydrate:proton symporter activity"/>
    <property type="evidence" value="ECO:0007669"/>
    <property type="project" value="TreeGrafter"/>
</dbReference>
<dbReference type="Proteomes" id="UP000070133">
    <property type="component" value="Unassembled WGS sequence"/>
</dbReference>